<accession>A0ABS9IPU7</accession>
<reference evidence="2 3" key="1">
    <citation type="submission" date="2022-01" db="EMBL/GenBank/DDBJ databases">
        <authorList>
            <person name="Huang Y."/>
        </authorList>
    </citation>
    <scope>NUCLEOTIDE SEQUENCE [LARGE SCALE GENOMIC DNA]</scope>
    <source>
        <strain evidence="2 3">HY366</strain>
    </source>
</reference>
<dbReference type="RefSeq" id="WP_236996793.1">
    <property type="nucleotide sequence ID" value="NZ_JAKKOR010000002.1"/>
</dbReference>
<feature type="region of interest" description="Disordered" evidence="1">
    <location>
        <begin position="141"/>
        <end position="192"/>
    </location>
</feature>
<protein>
    <submittedName>
        <fullName evidence="2">Uncharacterized protein</fullName>
    </submittedName>
</protein>
<sequence length="192" mass="19483">MTVLLVVVLVIVLLAVLGGGAFAFALVRSSKSAPSGAAIGGVGVVVPKSWAGSHDPEARLHRRIRDAVAALDATIGTSGIAQIDDRARLMVSAQELDQRLVTIWALPAAARAQPLAEVEHGVAALESAAASVALSSSDGAVGRAQDAAGSLGGYAGEAPASPPQVVPPVPDITVQQPAERRDRRDPPSNLAE</sequence>
<dbReference type="Proteomes" id="UP001200110">
    <property type="component" value="Unassembled WGS sequence"/>
</dbReference>
<dbReference type="EMBL" id="JAKKOR010000002">
    <property type="protein sequence ID" value="MCF8587560.1"/>
    <property type="molecule type" value="Genomic_DNA"/>
</dbReference>
<organism evidence="2 3">
    <name type="scientific">Gordonia liuliyuniae</name>
    <dbReference type="NCBI Taxonomy" id="2911517"/>
    <lineage>
        <taxon>Bacteria</taxon>
        <taxon>Bacillati</taxon>
        <taxon>Actinomycetota</taxon>
        <taxon>Actinomycetes</taxon>
        <taxon>Mycobacteriales</taxon>
        <taxon>Gordoniaceae</taxon>
        <taxon>Gordonia</taxon>
    </lineage>
</organism>
<proteinExistence type="predicted"/>
<evidence type="ECO:0000313" key="3">
    <source>
        <dbReference type="Proteomes" id="UP001200110"/>
    </source>
</evidence>
<feature type="compositionally biased region" description="Pro residues" evidence="1">
    <location>
        <begin position="160"/>
        <end position="170"/>
    </location>
</feature>
<keyword evidence="3" id="KW-1185">Reference proteome</keyword>
<evidence type="ECO:0000313" key="2">
    <source>
        <dbReference type="EMBL" id="MCF8587560.1"/>
    </source>
</evidence>
<name>A0ABS9IPU7_9ACTN</name>
<evidence type="ECO:0000256" key="1">
    <source>
        <dbReference type="SAM" id="MobiDB-lite"/>
    </source>
</evidence>
<comment type="caution">
    <text evidence="2">The sequence shown here is derived from an EMBL/GenBank/DDBJ whole genome shotgun (WGS) entry which is preliminary data.</text>
</comment>
<gene>
    <name evidence="2" type="ORF">L5G33_03645</name>
</gene>